<evidence type="ECO:0000313" key="11">
    <source>
        <dbReference type="EMBL" id="KAG2233331.1"/>
    </source>
</evidence>
<dbReference type="EC" id="2.7.11.1" evidence="1"/>
<evidence type="ECO:0000256" key="3">
    <source>
        <dbReference type="ARBA" id="ARBA00022679"/>
    </source>
</evidence>
<evidence type="ECO:0000256" key="4">
    <source>
        <dbReference type="ARBA" id="ARBA00022741"/>
    </source>
</evidence>
<dbReference type="OrthoDB" id="248923at2759"/>
<feature type="binding site" evidence="9">
    <location>
        <position position="68"/>
    </location>
    <ligand>
        <name>ATP</name>
        <dbReference type="ChEBI" id="CHEBI:30616"/>
    </ligand>
</feature>
<dbReference type="PROSITE" id="PS00107">
    <property type="entry name" value="PROTEIN_KINASE_ATP"/>
    <property type="match status" value="1"/>
</dbReference>
<comment type="caution">
    <text evidence="11">The sequence shown here is derived from an EMBL/GenBank/DDBJ whole genome shotgun (WGS) entry which is preliminary data.</text>
</comment>
<dbReference type="PIRSF" id="PIRSF000654">
    <property type="entry name" value="Integrin-linked_kinase"/>
    <property type="match status" value="1"/>
</dbReference>
<keyword evidence="3" id="KW-0808">Transferase</keyword>
<dbReference type="InterPro" id="IPR017441">
    <property type="entry name" value="Protein_kinase_ATP_BS"/>
</dbReference>
<dbReference type="GO" id="GO:0005773">
    <property type="term" value="C:vacuole"/>
    <property type="evidence" value="ECO:0007669"/>
    <property type="project" value="GOC"/>
</dbReference>
<evidence type="ECO:0000313" key="12">
    <source>
        <dbReference type="Proteomes" id="UP000613177"/>
    </source>
</evidence>
<dbReference type="Gene3D" id="1.10.510.10">
    <property type="entry name" value="Transferase(Phosphotransferase) domain 1"/>
    <property type="match status" value="1"/>
</dbReference>
<proteinExistence type="predicted"/>
<evidence type="ECO:0000259" key="10">
    <source>
        <dbReference type="PROSITE" id="PS50011"/>
    </source>
</evidence>
<dbReference type="GO" id="GO:0006624">
    <property type="term" value="P:vacuolar protein processing"/>
    <property type="evidence" value="ECO:0007669"/>
    <property type="project" value="TreeGrafter"/>
</dbReference>
<dbReference type="Proteomes" id="UP000613177">
    <property type="component" value="Unassembled WGS sequence"/>
</dbReference>
<gene>
    <name evidence="11" type="ORF">INT48_007767</name>
</gene>
<feature type="domain" description="Protein kinase" evidence="10">
    <location>
        <begin position="40"/>
        <end position="329"/>
    </location>
</feature>
<dbReference type="PANTHER" id="PTHR45998:SF2">
    <property type="entry name" value="SERINE_THREONINE-PROTEIN KINASE 16"/>
    <property type="match status" value="1"/>
</dbReference>
<comment type="catalytic activity">
    <reaction evidence="7">
        <text>L-threonyl-[protein] + ATP = O-phospho-L-threonyl-[protein] + ADP + H(+)</text>
        <dbReference type="Rhea" id="RHEA:46608"/>
        <dbReference type="Rhea" id="RHEA-COMP:11060"/>
        <dbReference type="Rhea" id="RHEA-COMP:11605"/>
        <dbReference type="ChEBI" id="CHEBI:15378"/>
        <dbReference type="ChEBI" id="CHEBI:30013"/>
        <dbReference type="ChEBI" id="CHEBI:30616"/>
        <dbReference type="ChEBI" id="CHEBI:61977"/>
        <dbReference type="ChEBI" id="CHEBI:456216"/>
        <dbReference type="EC" id="2.7.11.1"/>
    </reaction>
</comment>
<reference evidence="11" key="1">
    <citation type="submission" date="2021-01" db="EMBL/GenBank/DDBJ databases">
        <title>Metabolic potential, ecology and presence of endohyphal bacteria is reflected in genomic diversity of Mucoromycotina.</title>
        <authorList>
            <person name="Muszewska A."/>
            <person name="Okrasinska A."/>
            <person name="Steczkiewicz K."/>
            <person name="Drgas O."/>
            <person name="Orlowska M."/>
            <person name="Perlinska-Lenart U."/>
            <person name="Aleksandrzak-Piekarczyk T."/>
            <person name="Szatraj K."/>
            <person name="Zielenkiewicz U."/>
            <person name="Pilsyk S."/>
            <person name="Malc E."/>
            <person name="Mieczkowski P."/>
            <person name="Kruszewska J.S."/>
            <person name="Biernat P."/>
            <person name="Pawlowska J."/>
        </authorList>
    </citation>
    <scope>NUCLEOTIDE SEQUENCE</scope>
    <source>
        <strain evidence="11">WA0000018081</strain>
    </source>
</reference>
<dbReference type="PROSITE" id="PS50011">
    <property type="entry name" value="PROTEIN_KINASE_DOM"/>
    <property type="match status" value="1"/>
</dbReference>
<keyword evidence="4 9" id="KW-0547">Nucleotide-binding</keyword>
<organism evidence="11 12">
    <name type="scientific">Thamnidium elegans</name>
    <dbReference type="NCBI Taxonomy" id="101142"/>
    <lineage>
        <taxon>Eukaryota</taxon>
        <taxon>Fungi</taxon>
        <taxon>Fungi incertae sedis</taxon>
        <taxon>Mucoromycota</taxon>
        <taxon>Mucoromycotina</taxon>
        <taxon>Mucoromycetes</taxon>
        <taxon>Mucorales</taxon>
        <taxon>Mucorineae</taxon>
        <taxon>Mucoraceae</taxon>
        <taxon>Thamnidium</taxon>
    </lineage>
</organism>
<keyword evidence="2" id="KW-0723">Serine/threonine-protein kinase</keyword>
<evidence type="ECO:0000256" key="8">
    <source>
        <dbReference type="ARBA" id="ARBA00048679"/>
    </source>
</evidence>
<dbReference type="SMART" id="SM00220">
    <property type="entry name" value="S_TKc"/>
    <property type="match status" value="1"/>
</dbReference>
<dbReference type="InterPro" id="IPR000719">
    <property type="entry name" value="Prot_kinase_dom"/>
</dbReference>
<keyword evidence="6 9" id="KW-0067">ATP-binding</keyword>
<evidence type="ECO:0000256" key="9">
    <source>
        <dbReference type="PROSITE-ProRule" id="PRU10141"/>
    </source>
</evidence>
<dbReference type="SUPFAM" id="SSF56112">
    <property type="entry name" value="Protein kinase-like (PK-like)"/>
    <property type="match status" value="1"/>
</dbReference>
<dbReference type="AlphaFoldDB" id="A0A8H7VSU0"/>
<dbReference type="GO" id="GO:0005794">
    <property type="term" value="C:Golgi apparatus"/>
    <property type="evidence" value="ECO:0007669"/>
    <property type="project" value="TreeGrafter"/>
</dbReference>
<dbReference type="PANTHER" id="PTHR45998">
    <property type="entry name" value="SERINE/THREONINE-PROTEIN KINASE 16"/>
    <property type="match status" value="1"/>
</dbReference>
<accession>A0A8H7VSU0</accession>
<protein>
    <recommendedName>
        <fullName evidence="1">non-specific serine/threonine protein kinase</fullName>
        <ecNumber evidence="1">2.7.11.1</ecNumber>
    </recommendedName>
</protein>
<evidence type="ECO:0000256" key="6">
    <source>
        <dbReference type="ARBA" id="ARBA00022840"/>
    </source>
</evidence>
<name>A0A8H7VSU0_9FUNG</name>
<dbReference type="Pfam" id="PF00069">
    <property type="entry name" value="Pkinase"/>
    <property type="match status" value="1"/>
</dbReference>
<dbReference type="InterPro" id="IPR052239">
    <property type="entry name" value="Ser/Thr-specific_kinases"/>
</dbReference>
<dbReference type="InterPro" id="IPR011009">
    <property type="entry name" value="Kinase-like_dom_sf"/>
</dbReference>
<evidence type="ECO:0000256" key="7">
    <source>
        <dbReference type="ARBA" id="ARBA00047899"/>
    </source>
</evidence>
<keyword evidence="12" id="KW-1185">Reference proteome</keyword>
<sequence length="329" mass="37263">MSFFNNLVGSINSVVDSVVDIYSNANTFPNTVIRLNGRNFTITKLLGEGGFSFVYLAQDEQKQMYAVKTIRCQLGKEVAANAVREAIITDRFQHPNIIKIVDMCMIKEEDGSKTVYIIMPFYKRGNIQDLIDKSNQLGKSISEKHILSLFRGICQSIQAMVNYTDRLGARKHWAHRDIKPANVLLSDDGKTPILMDFGSARLARLDITDRKRAMKQQDDAAENCSMPFRAPELFDVKVGTRIDEKIDIWSLGCTLFAMAYGESPFEMTVNQQGGTMALAVLNRQFFFPHAKQYSKQLQNLISLMLNTDPKLRPDIDAVIKAIDKMMVHY</sequence>
<dbReference type="GO" id="GO:0004674">
    <property type="term" value="F:protein serine/threonine kinase activity"/>
    <property type="evidence" value="ECO:0007669"/>
    <property type="project" value="UniProtKB-KW"/>
</dbReference>
<evidence type="ECO:0000256" key="2">
    <source>
        <dbReference type="ARBA" id="ARBA00022527"/>
    </source>
</evidence>
<evidence type="ECO:0000256" key="1">
    <source>
        <dbReference type="ARBA" id="ARBA00012513"/>
    </source>
</evidence>
<comment type="catalytic activity">
    <reaction evidence="8">
        <text>L-seryl-[protein] + ATP = O-phospho-L-seryl-[protein] + ADP + H(+)</text>
        <dbReference type="Rhea" id="RHEA:17989"/>
        <dbReference type="Rhea" id="RHEA-COMP:9863"/>
        <dbReference type="Rhea" id="RHEA-COMP:11604"/>
        <dbReference type="ChEBI" id="CHEBI:15378"/>
        <dbReference type="ChEBI" id="CHEBI:29999"/>
        <dbReference type="ChEBI" id="CHEBI:30616"/>
        <dbReference type="ChEBI" id="CHEBI:83421"/>
        <dbReference type="ChEBI" id="CHEBI:456216"/>
        <dbReference type="EC" id="2.7.11.1"/>
    </reaction>
</comment>
<dbReference type="GO" id="GO:0032889">
    <property type="term" value="P:regulation of vacuole fusion, non-autophagic"/>
    <property type="evidence" value="ECO:0007669"/>
    <property type="project" value="TreeGrafter"/>
</dbReference>
<evidence type="ECO:0000256" key="5">
    <source>
        <dbReference type="ARBA" id="ARBA00022777"/>
    </source>
</evidence>
<dbReference type="GO" id="GO:0005524">
    <property type="term" value="F:ATP binding"/>
    <property type="evidence" value="ECO:0007669"/>
    <property type="project" value="UniProtKB-UniRule"/>
</dbReference>
<dbReference type="EMBL" id="JAEPRE010000083">
    <property type="protein sequence ID" value="KAG2233331.1"/>
    <property type="molecule type" value="Genomic_DNA"/>
</dbReference>
<keyword evidence="5" id="KW-0418">Kinase</keyword>